<feature type="coiled-coil region" evidence="1">
    <location>
        <begin position="9"/>
        <end position="218"/>
    </location>
</feature>
<keyword evidence="1" id="KW-0175">Coiled coil</keyword>
<evidence type="ECO:0000313" key="4">
    <source>
        <dbReference type="Proteomes" id="UP001396334"/>
    </source>
</evidence>
<keyword evidence="2" id="KW-0812">Transmembrane</keyword>
<dbReference type="Proteomes" id="UP001396334">
    <property type="component" value="Unassembled WGS sequence"/>
</dbReference>
<keyword evidence="2" id="KW-0472">Membrane</keyword>
<gene>
    <name evidence="3" type="ORF">V6N11_039979</name>
</gene>
<evidence type="ECO:0000256" key="1">
    <source>
        <dbReference type="SAM" id="Coils"/>
    </source>
</evidence>
<protein>
    <submittedName>
        <fullName evidence="3">Uncharacterized protein</fullName>
    </submittedName>
</protein>
<accession>A0ABR2RGK4</accession>
<name>A0ABR2RGK4_9ROSI</name>
<dbReference type="EMBL" id="JBBPBN010000022">
    <property type="protein sequence ID" value="KAK9011904.1"/>
    <property type="molecule type" value="Genomic_DNA"/>
</dbReference>
<keyword evidence="2" id="KW-1133">Transmembrane helix</keyword>
<evidence type="ECO:0000256" key="2">
    <source>
        <dbReference type="SAM" id="Phobius"/>
    </source>
</evidence>
<feature type="transmembrane region" description="Helical" evidence="2">
    <location>
        <begin position="246"/>
        <end position="264"/>
    </location>
</feature>
<reference evidence="3 4" key="1">
    <citation type="journal article" date="2024" name="G3 (Bethesda)">
        <title>Genome assembly of Hibiscus sabdariffa L. provides insights into metabolisms of medicinal natural products.</title>
        <authorList>
            <person name="Kim T."/>
        </authorList>
    </citation>
    <scope>NUCLEOTIDE SEQUENCE [LARGE SCALE GENOMIC DNA]</scope>
    <source>
        <strain evidence="3">TK-2024</strain>
        <tissue evidence="3">Old leaves</tissue>
    </source>
</reference>
<keyword evidence="4" id="KW-1185">Reference proteome</keyword>
<organism evidence="3 4">
    <name type="scientific">Hibiscus sabdariffa</name>
    <name type="common">roselle</name>
    <dbReference type="NCBI Taxonomy" id="183260"/>
    <lineage>
        <taxon>Eukaryota</taxon>
        <taxon>Viridiplantae</taxon>
        <taxon>Streptophyta</taxon>
        <taxon>Embryophyta</taxon>
        <taxon>Tracheophyta</taxon>
        <taxon>Spermatophyta</taxon>
        <taxon>Magnoliopsida</taxon>
        <taxon>eudicotyledons</taxon>
        <taxon>Gunneridae</taxon>
        <taxon>Pentapetalae</taxon>
        <taxon>rosids</taxon>
        <taxon>malvids</taxon>
        <taxon>Malvales</taxon>
        <taxon>Malvaceae</taxon>
        <taxon>Malvoideae</taxon>
        <taxon>Hibiscus</taxon>
    </lineage>
</organism>
<comment type="caution">
    <text evidence="3">The sequence shown here is derived from an EMBL/GenBank/DDBJ whole genome shotgun (WGS) entry which is preliminary data.</text>
</comment>
<proteinExistence type="predicted"/>
<sequence length="273" mass="31964">MEDLTLTHDSENEAKLVELTKKIEALQKEKLALGNENKEIKEKIKTVTLEVNELRNKEEEMKQELCRREDDSAVLESLSSRSADLENEVSRLQHHLITSVSETDDANREAVELKKGLEEKETVIESMEKEMDDLKKEKVEVEKKERDLERKLVFSEVREIKERSKHIQIEEEQKEKIDQLQKKVEVLEAEATKTRLELEKATAEKLEFEERATSLEFNMLELKEAVEKKMSESMQGRSRDKGFKGWLFRVPVAVLFAAAVAYRFRRKRSVEDQ</sequence>
<evidence type="ECO:0000313" key="3">
    <source>
        <dbReference type="EMBL" id="KAK9011904.1"/>
    </source>
</evidence>